<reference evidence="2 3" key="1">
    <citation type="submission" date="2017-07" db="EMBL/GenBank/DDBJ databases">
        <title>Leptospira spp. isolated from tropical soils.</title>
        <authorList>
            <person name="Thibeaux R."/>
            <person name="Iraola G."/>
            <person name="Ferres I."/>
            <person name="Bierque E."/>
            <person name="Girault D."/>
            <person name="Soupe-Gilbert M.-E."/>
            <person name="Picardeau M."/>
            <person name="Goarant C."/>
        </authorList>
    </citation>
    <scope>NUCLEOTIDE SEQUENCE [LARGE SCALE GENOMIC DNA]</scope>
    <source>
        <strain evidence="2 3">JW2-C-B1</strain>
    </source>
</reference>
<dbReference type="EMBL" id="NPDP01000005">
    <property type="protein sequence ID" value="PJZ31059.1"/>
    <property type="molecule type" value="Genomic_DNA"/>
</dbReference>
<evidence type="ECO:0000256" key="1">
    <source>
        <dbReference type="SAM" id="MobiDB-lite"/>
    </source>
</evidence>
<comment type="caution">
    <text evidence="2">The sequence shown here is derived from an EMBL/GenBank/DDBJ whole genome shotgun (WGS) entry which is preliminary data.</text>
</comment>
<accession>A0ABX4NCP2</accession>
<proteinExistence type="predicted"/>
<organism evidence="2 3">
    <name type="scientific">Leptospira kmetyi</name>
    <dbReference type="NCBI Taxonomy" id="408139"/>
    <lineage>
        <taxon>Bacteria</taxon>
        <taxon>Pseudomonadati</taxon>
        <taxon>Spirochaetota</taxon>
        <taxon>Spirochaetia</taxon>
        <taxon>Leptospirales</taxon>
        <taxon>Leptospiraceae</taxon>
        <taxon>Leptospira</taxon>
    </lineage>
</organism>
<evidence type="ECO:0000313" key="3">
    <source>
        <dbReference type="Proteomes" id="UP000231919"/>
    </source>
</evidence>
<evidence type="ECO:0000313" key="2">
    <source>
        <dbReference type="EMBL" id="PJZ31059.1"/>
    </source>
</evidence>
<feature type="region of interest" description="Disordered" evidence="1">
    <location>
        <begin position="1"/>
        <end position="21"/>
    </location>
</feature>
<dbReference type="Proteomes" id="UP000231919">
    <property type="component" value="Unassembled WGS sequence"/>
</dbReference>
<name>A0ABX4NCP2_9LEPT</name>
<protein>
    <submittedName>
        <fullName evidence="2">Uncharacterized protein</fullName>
    </submittedName>
</protein>
<keyword evidence="3" id="KW-1185">Reference proteome</keyword>
<gene>
    <name evidence="2" type="ORF">CH378_03800</name>
</gene>
<sequence>MRIDRIGPKNGESVGDRESFRFPTDVGTTTFPRVRENFLVLRIGGTPTFYGFNPLIWIS</sequence>